<dbReference type="PANTHER" id="PTHR12526">
    <property type="entry name" value="GLYCOSYLTRANSFERASE"/>
    <property type="match status" value="1"/>
</dbReference>
<dbReference type="CDD" id="cd03811">
    <property type="entry name" value="GT4_GT28_WabH-like"/>
    <property type="match status" value="1"/>
</dbReference>
<organism evidence="5 6">
    <name type="scientific">Halomonas marinisediminis</name>
    <dbReference type="NCBI Taxonomy" id="2546095"/>
    <lineage>
        <taxon>Bacteria</taxon>
        <taxon>Pseudomonadati</taxon>
        <taxon>Pseudomonadota</taxon>
        <taxon>Gammaproteobacteria</taxon>
        <taxon>Oceanospirillales</taxon>
        <taxon>Halomonadaceae</taxon>
        <taxon>Halomonas</taxon>
    </lineage>
</organism>
<evidence type="ECO:0000313" key="5">
    <source>
        <dbReference type="EMBL" id="TDA95746.1"/>
    </source>
</evidence>
<dbReference type="Pfam" id="PF13692">
    <property type="entry name" value="Glyco_trans_1_4"/>
    <property type="match status" value="1"/>
</dbReference>
<proteinExistence type="inferred from homology"/>
<dbReference type="Proteomes" id="UP000294823">
    <property type="component" value="Unassembled WGS sequence"/>
</dbReference>
<comment type="similarity">
    <text evidence="1">Belongs to the glycosyltransferase group 1 family. Glycosyltransferase 4 subfamily.</text>
</comment>
<evidence type="ECO:0000256" key="1">
    <source>
        <dbReference type="ARBA" id="ARBA00009481"/>
    </source>
</evidence>
<evidence type="ECO:0000256" key="2">
    <source>
        <dbReference type="ARBA" id="ARBA00022676"/>
    </source>
</evidence>
<dbReference type="Gene3D" id="3.40.50.2000">
    <property type="entry name" value="Glycogen Phosphorylase B"/>
    <property type="match status" value="2"/>
</dbReference>
<evidence type="ECO:0000313" key="6">
    <source>
        <dbReference type="Proteomes" id="UP000294823"/>
    </source>
</evidence>
<dbReference type="SUPFAM" id="SSF53756">
    <property type="entry name" value="UDP-Glycosyltransferase/glycogen phosphorylase"/>
    <property type="match status" value="1"/>
</dbReference>
<sequence>MTTITGARGAGMFSNQSSRQAGPITLFLPSLNGGGAERVFVNLANEFSRLTERPIHLVLARGGSAYSDQVSSSVTVVDLGKRRAIHALPALIGYIRRERPGVILSTMVDANVVALLARALAGGCCRVLIREANVFSMQGAGFRERVRTRLMSLLYPRADAMVVIATDILDSLHAAGIPTCDSKLFIGNPVRLTDHRGRESDLPEVLREREYLCAMGRLVPQKGFDVLIEAFARLNDRSLHLAILGDGPLKEALIANAQKANVADRLHFLGFTRHPENILHHARLFVSSSRWEGFPNAIMEALSAGTPIVATTCPGASSLILENGRHGYLVPPDDPARLADAIDASLVAPVGTRATRMARCTDFSPEHIASRYLEAIEAIEALASPGMNEPDPGQSESGARR</sequence>
<dbReference type="InterPro" id="IPR028098">
    <property type="entry name" value="Glyco_trans_4-like_N"/>
</dbReference>
<keyword evidence="3" id="KW-0808">Transferase</keyword>
<protein>
    <submittedName>
        <fullName evidence="5">Glycosyltransferase</fullName>
    </submittedName>
</protein>
<keyword evidence="6" id="KW-1185">Reference proteome</keyword>
<evidence type="ECO:0000256" key="3">
    <source>
        <dbReference type="ARBA" id="ARBA00022679"/>
    </source>
</evidence>
<feature type="domain" description="Glycosyltransferase subfamily 4-like N-terminal" evidence="4">
    <location>
        <begin position="34"/>
        <end position="178"/>
    </location>
</feature>
<name>A0ABY2D692_9GAMM</name>
<dbReference type="PANTHER" id="PTHR12526:SF640">
    <property type="entry name" value="COLANIC ACID BIOSYNTHESIS GLYCOSYLTRANSFERASE WCAL-RELATED"/>
    <property type="match status" value="1"/>
</dbReference>
<reference evidence="5 6" key="1">
    <citation type="submission" date="2019-03" db="EMBL/GenBank/DDBJ databases">
        <title>Halomonas marinisediminis sp. nov., a moderately halophilic bacterium isolated from the Bohai Gulf.</title>
        <authorList>
            <person name="Ji X."/>
        </authorList>
    </citation>
    <scope>NUCLEOTIDE SEQUENCE [LARGE SCALE GENOMIC DNA]</scope>
    <source>
        <strain evidence="5 6">204</strain>
    </source>
</reference>
<evidence type="ECO:0000259" key="4">
    <source>
        <dbReference type="Pfam" id="PF13579"/>
    </source>
</evidence>
<keyword evidence="2" id="KW-0328">Glycosyltransferase</keyword>
<dbReference type="EMBL" id="SLTR01000027">
    <property type="protein sequence ID" value="TDA95746.1"/>
    <property type="molecule type" value="Genomic_DNA"/>
</dbReference>
<comment type="caution">
    <text evidence="5">The sequence shown here is derived from an EMBL/GenBank/DDBJ whole genome shotgun (WGS) entry which is preliminary data.</text>
</comment>
<gene>
    <name evidence="5" type="ORF">E0702_15090</name>
</gene>
<dbReference type="Pfam" id="PF13579">
    <property type="entry name" value="Glyco_trans_4_4"/>
    <property type="match status" value="1"/>
</dbReference>
<accession>A0ABY2D692</accession>